<gene>
    <name evidence="3" type="ORF">LTR05_006555</name>
</gene>
<dbReference type="GO" id="GO:0005634">
    <property type="term" value="C:nucleus"/>
    <property type="evidence" value="ECO:0007669"/>
    <property type="project" value="TreeGrafter"/>
</dbReference>
<reference evidence="3 4" key="1">
    <citation type="submission" date="2023-08" db="EMBL/GenBank/DDBJ databases">
        <title>Black Yeasts Isolated from many extreme environments.</title>
        <authorList>
            <person name="Coleine C."/>
            <person name="Stajich J.E."/>
            <person name="Selbmann L."/>
        </authorList>
    </citation>
    <scope>NUCLEOTIDE SEQUENCE [LARGE SCALE GENOMIC DNA]</scope>
    <source>
        <strain evidence="3 4">CCFEE 5910</strain>
    </source>
</reference>
<feature type="compositionally biased region" description="Low complexity" evidence="1">
    <location>
        <begin position="257"/>
        <end position="271"/>
    </location>
</feature>
<dbReference type="PANTHER" id="PTHR46467">
    <property type="entry name" value="TETHER CONTAINING UBX DOMAIN FOR GLUT4"/>
    <property type="match status" value="1"/>
</dbReference>
<feature type="domain" description="UBX" evidence="2">
    <location>
        <begin position="337"/>
        <end position="420"/>
    </location>
</feature>
<dbReference type="Proteomes" id="UP001309876">
    <property type="component" value="Unassembled WGS sequence"/>
</dbReference>
<feature type="region of interest" description="Disordered" evidence="1">
    <location>
        <begin position="445"/>
        <end position="495"/>
    </location>
</feature>
<dbReference type="AlphaFoldDB" id="A0AAN7YDY8"/>
<protein>
    <recommendedName>
        <fullName evidence="2">UBX domain-containing protein</fullName>
    </recommendedName>
</protein>
<dbReference type="Pfam" id="PF11470">
    <property type="entry name" value="TUG-UBL1"/>
    <property type="match status" value="1"/>
</dbReference>
<dbReference type="PANTHER" id="PTHR46467:SF1">
    <property type="entry name" value="TETHER CONTAINING UBX DOMAIN FOR GLUT4"/>
    <property type="match status" value="1"/>
</dbReference>
<dbReference type="EMBL" id="JAVRRJ010000007">
    <property type="protein sequence ID" value="KAK5082675.1"/>
    <property type="molecule type" value="Genomic_DNA"/>
</dbReference>
<dbReference type="GO" id="GO:0012506">
    <property type="term" value="C:vesicle membrane"/>
    <property type="evidence" value="ECO:0007669"/>
    <property type="project" value="TreeGrafter"/>
</dbReference>
<dbReference type="InterPro" id="IPR029071">
    <property type="entry name" value="Ubiquitin-like_domsf"/>
</dbReference>
<sequence>MATNVVVIDSTARRAIIKTNPGMYLSDVLQQASQKLGIPDASQYGLRHNNKQLDLSRSIRLSGLTSGAKLEAVQLSKSAGVVSVALQLPQSEATAGQARLTDKFPSTTTLWQVLRQFEAGAAGSGSKRNLTARGAPSTGSGAGRLYYEQPVLHVIGRDLASFTDLQKTLAQLGLNNGSVLIKLSYKISEEPLEDAMTQIQAYFKEVDPQPTQAEALAQMKVDEEAAKKEPVKPEWLDDHQMQDVQPTTGGEPQLEATESTSESVPPTTTVSDRPVSIYRPPTDSAPVTTSYNEADYVPTVEHAQKHQERLLQESRNKRLPTDAEILAKQKEQREQLQKIESIEIKVRFPDQSAISCKFGQDDTAATLYRVVRDHLNEKLKSEPFVLSQPGVRDKSGGILSENDQKLIMHHQFKGRVLVVFAWDEAKASVEARGIKQVLKPEVRQQAQEYVPPQLPQLAAESEDSGTKIDLGSKKQEKEETGSKSKVPKWLRMGKK</sequence>
<evidence type="ECO:0000256" key="1">
    <source>
        <dbReference type="SAM" id="MobiDB-lite"/>
    </source>
</evidence>
<dbReference type="InterPro" id="IPR021569">
    <property type="entry name" value="TUG-UBL1"/>
</dbReference>
<dbReference type="Gene3D" id="3.10.20.90">
    <property type="entry name" value="Phosphatidylinositol 3-kinase Catalytic Subunit, Chain A, domain 1"/>
    <property type="match status" value="1"/>
</dbReference>
<feature type="compositionally biased region" description="Basic and acidic residues" evidence="1">
    <location>
        <begin position="464"/>
        <end position="482"/>
    </location>
</feature>
<feature type="compositionally biased region" description="Basic and acidic residues" evidence="1">
    <location>
        <begin position="224"/>
        <end position="241"/>
    </location>
</feature>
<proteinExistence type="predicted"/>
<organism evidence="3 4">
    <name type="scientific">Lithohypha guttulata</name>
    <dbReference type="NCBI Taxonomy" id="1690604"/>
    <lineage>
        <taxon>Eukaryota</taxon>
        <taxon>Fungi</taxon>
        <taxon>Dikarya</taxon>
        <taxon>Ascomycota</taxon>
        <taxon>Pezizomycotina</taxon>
        <taxon>Eurotiomycetes</taxon>
        <taxon>Chaetothyriomycetidae</taxon>
        <taxon>Chaetothyriales</taxon>
        <taxon>Trichomeriaceae</taxon>
        <taxon>Lithohypha</taxon>
    </lineage>
</organism>
<feature type="region of interest" description="Disordered" evidence="1">
    <location>
        <begin position="224"/>
        <end position="289"/>
    </location>
</feature>
<dbReference type="GO" id="GO:0006886">
    <property type="term" value="P:intracellular protein transport"/>
    <property type="evidence" value="ECO:0007669"/>
    <property type="project" value="TreeGrafter"/>
</dbReference>
<accession>A0AAN7YDY8</accession>
<comment type="caution">
    <text evidence="3">The sequence shown here is derived from an EMBL/GenBank/DDBJ whole genome shotgun (WGS) entry which is preliminary data.</text>
</comment>
<evidence type="ECO:0000313" key="4">
    <source>
        <dbReference type="Proteomes" id="UP001309876"/>
    </source>
</evidence>
<evidence type="ECO:0000313" key="3">
    <source>
        <dbReference type="EMBL" id="KAK5082675.1"/>
    </source>
</evidence>
<dbReference type="SUPFAM" id="SSF54236">
    <property type="entry name" value="Ubiquitin-like"/>
    <property type="match status" value="2"/>
</dbReference>
<dbReference type="GO" id="GO:0005737">
    <property type="term" value="C:cytoplasm"/>
    <property type="evidence" value="ECO:0007669"/>
    <property type="project" value="TreeGrafter"/>
</dbReference>
<name>A0AAN7YDY8_9EURO</name>
<dbReference type="CDD" id="cd16105">
    <property type="entry name" value="Ubl_ASPSCR1_like"/>
    <property type="match status" value="1"/>
</dbReference>
<evidence type="ECO:0000259" key="2">
    <source>
        <dbReference type="PROSITE" id="PS50033"/>
    </source>
</evidence>
<dbReference type="PROSITE" id="PS50033">
    <property type="entry name" value="UBX"/>
    <property type="match status" value="1"/>
</dbReference>
<dbReference type="InterPro" id="IPR001012">
    <property type="entry name" value="UBX_dom"/>
</dbReference>
<keyword evidence="4" id="KW-1185">Reference proteome</keyword>
<feature type="compositionally biased region" description="Basic residues" evidence="1">
    <location>
        <begin position="485"/>
        <end position="495"/>
    </location>
</feature>